<dbReference type="SMART" id="SM00293">
    <property type="entry name" value="PWWP"/>
    <property type="match status" value="1"/>
</dbReference>
<evidence type="ECO:0000313" key="3">
    <source>
        <dbReference type="EMBL" id="KAJ7974584.1"/>
    </source>
</evidence>
<keyword evidence="3" id="KW-0418">Kinase</keyword>
<proteinExistence type="predicted"/>
<dbReference type="Pfam" id="PF00855">
    <property type="entry name" value="PWWP"/>
    <property type="match status" value="1"/>
</dbReference>
<keyword evidence="3" id="KW-0808">Transferase</keyword>
<dbReference type="InterPro" id="IPR052657">
    <property type="entry name" value="PDP_family_Arabidopsis"/>
</dbReference>
<organism evidence="3 4">
    <name type="scientific">Quillaja saponaria</name>
    <name type="common">Soap bark tree</name>
    <dbReference type="NCBI Taxonomy" id="32244"/>
    <lineage>
        <taxon>Eukaryota</taxon>
        <taxon>Viridiplantae</taxon>
        <taxon>Streptophyta</taxon>
        <taxon>Embryophyta</taxon>
        <taxon>Tracheophyta</taxon>
        <taxon>Spermatophyta</taxon>
        <taxon>Magnoliopsida</taxon>
        <taxon>eudicotyledons</taxon>
        <taxon>Gunneridae</taxon>
        <taxon>Pentapetalae</taxon>
        <taxon>rosids</taxon>
        <taxon>fabids</taxon>
        <taxon>Fabales</taxon>
        <taxon>Quillajaceae</taxon>
        <taxon>Quillaja</taxon>
    </lineage>
</organism>
<dbReference type="AlphaFoldDB" id="A0AAD7Q4D8"/>
<feature type="region of interest" description="Disordered" evidence="1">
    <location>
        <begin position="765"/>
        <end position="818"/>
    </location>
</feature>
<comment type="caution">
    <text evidence="3">The sequence shown here is derived from an EMBL/GenBank/DDBJ whole genome shotgun (WGS) entry which is preliminary data.</text>
</comment>
<evidence type="ECO:0000313" key="4">
    <source>
        <dbReference type="Proteomes" id="UP001163823"/>
    </source>
</evidence>
<dbReference type="Proteomes" id="UP001163823">
    <property type="component" value="Chromosome 3"/>
</dbReference>
<sequence>MGTVETRSKTPDGECSDFPKQDKRRDTQENKKLKEAIQGLDGGHGGSNISIGVPQENGIRVSIRGKKDDDGGGGGDVAVVKAKVVDTKISVDPHGLADSEMKGISSLLTMRGSAREVEISHGGGSETSEKLDSVFGFDKITATADNSGGGNISLLAASIPGGTFEAGKDKRNDLAQKNEVEENANSVSENGEDLDEKIVTIDVPIMETSENMGEEVGDITGKGYCFSVGDFVWGKIKSHPWWPGRIYDPSDASDHAAKLRLKNQLLVVYFGDGTFAWCHPSQLKSFKKNFEEMAKQSSSKSFVNAVKDAIDEVGRLIDLKMTCPCIAKENWDELGWPLAKNSGIKKGVLVPETGLGKLSHIIFDNTVLLSRVKQIAEITATSSVLELEILKGYLSAFYRSKGIYQLPIYKLAQPIPGLEDNSTDEVMDITNGNHAMEVLAQGPCEEDFFSLPGSPKFGETGKTILQISPRITEDGKHHRRKQKSIAEIMGKDKDTQPKSKEGSLAEELRSTHKLTSSGKKKRKGSEEANGLGGDRMTPKLGRRTKKELLGSPSSSLSNVSSAEGDGSVDQEDTGKLQSLKAKKKKKNIGSETSSNGGKLVTDGVTVSTEGNLNSLGLQSKDEEDKEQTEKGYLGRERKRSKYLSPPFTSINRGQRKRDTETESLKVVSEARLSEKMSRATSHLLGLSPSIPEDEYKFIDPVKVKASPAEVLSEVRSAAVDPSEIPEIVGVFLLVFRSSMYSDGPHYKVYNKPQPGRKRKNAEFKLGSLKKNQNQTNDKSSNHESEQRKRRRNKKENPEMPKQQQAAYSKTSNKGTDEDSSSAALFLTFGPGSCLPSKANLITLYSKFGPLNETETDMFYNNFVARVSFMRSSDAEEAYNQSQNSNPFGSLNVTFRLQYLSDESRTCELNEVPHSETSHLPKAGYNAPKKPSNSEASQLNFIRQKLQIMTLMLEAADDKALPDMKKVLEGEMKGLLEKVNKMIESSSS</sequence>
<feature type="region of interest" description="Disordered" evidence="1">
    <location>
        <begin position="1"/>
        <end position="53"/>
    </location>
</feature>
<gene>
    <name evidence="3" type="ORF">O6P43_004633</name>
</gene>
<dbReference type="EMBL" id="JARAOO010000003">
    <property type="protein sequence ID" value="KAJ7974584.1"/>
    <property type="molecule type" value="Genomic_DNA"/>
</dbReference>
<reference evidence="3" key="1">
    <citation type="journal article" date="2023" name="Science">
        <title>Elucidation of the pathway for biosynthesis of saponin adjuvants from the soapbark tree.</title>
        <authorList>
            <person name="Reed J."/>
            <person name="Orme A."/>
            <person name="El-Demerdash A."/>
            <person name="Owen C."/>
            <person name="Martin L.B.B."/>
            <person name="Misra R.C."/>
            <person name="Kikuchi S."/>
            <person name="Rejzek M."/>
            <person name="Martin A.C."/>
            <person name="Harkess A."/>
            <person name="Leebens-Mack J."/>
            <person name="Louveau T."/>
            <person name="Stephenson M.J."/>
            <person name="Osbourn A."/>
        </authorList>
    </citation>
    <scope>NUCLEOTIDE SEQUENCE</scope>
    <source>
        <strain evidence="3">S10</strain>
    </source>
</reference>
<dbReference type="SUPFAM" id="SSF63748">
    <property type="entry name" value="Tudor/PWWP/MBT"/>
    <property type="match status" value="1"/>
</dbReference>
<feature type="compositionally biased region" description="Basic and acidic residues" evidence="1">
    <location>
        <begin position="489"/>
        <end position="510"/>
    </location>
</feature>
<evidence type="ECO:0000256" key="1">
    <source>
        <dbReference type="SAM" id="MobiDB-lite"/>
    </source>
</evidence>
<dbReference type="CDD" id="cd05162">
    <property type="entry name" value="PWWP"/>
    <property type="match status" value="1"/>
</dbReference>
<feature type="compositionally biased region" description="Polar residues" evidence="1">
    <location>
        <begin position="604"/>
        <end position="617"/>
    </location>
</feature>
<feature type="domain" description="PWWP" evidence="2">
    <location>
        <begin position="228"/>
        <end position="289"/>
    </location>
</feature>
<dbReference type="KEGG" id="qsa:O6P43_004633"/>
<feature type="region of interest" description="Disordered" evidence="1">
    <location>
        <begin position="910"/>
        <end position="933"/>
    </location>
</feature>
<dbReference type="PANTHER" id="PTHR10688:SF3">
    <property type="entry name" value="PWWP DOMAIN-CONTAINING PROTEIN 6"/>
    <property type="match status" value="1"/>
</dbReference>
<feature type="region of interest" description="Disordered" evidence="1">
    <location>
        <begin position="469"/>
        <end position="663"/>
    </location>
</feature>
<dbReference type="InterPro" id="IPR000313">
    <property type="entry name" value="PWWP_dom"/>
</dbReference>
<dbReference type="PANTHER" id="PTHR10688">
    <property type="entry name" value="PWWP DOMAIN-CONTAINING PROTEIN"/>
    <property type="match status" value="1"/>
</dbReference>
<feature type="compositionally biased region" description="Low complexity" evidence="1">
    <location>
        <begin position="549"/>
        <end position="561"/>
    </location>
</feature>
<feature type="compositionally biased region" description="Polar residues" evidence="1">
    <location>
        <begin position="801"/>
        <end position="813"/>
    </location>
</feature>
<dbReference type="GO" id="GO:0016301">
    <property type="term" value="F:kinase activity"/>
    <property type="evidence" value="ECO:0007669"/>
    <property type="project" value="UniProtKB-KW"/>
</dbReference>
<feature type="compositionally biased region" description="Basic and acidic residues" evidence="1">
    <location>
        <begin position="619"/>
        <end position="635"/>
    </location>
</feature>
<protein>
    <submittedName>
        <fullName evidence="3">Serine/threonine-protein kinase ATM</fullName>
    </submittedName>
</protein>
<feature type="compositionally biased region" description="Polar residues" evidence="1">
    <location>
        <begin position="769"/>
        <end position="778"/>
    </location>
</feature>
<keyword evidence="4" id="KW-1185">Reference proteome</keyword>
<feature type="compositionally biased region" description="Basic and acidic residues" evidence="1">
    <location>
        <begin position="1"/>
        <end position="35"/>
    </location>
</feature>
<dbReference type="PROSITE" id="PS50812">
    <property type="entry name" value="PWWP"/>
    <property type="match status" value="1"/>
</dbReference>
<name>A0AAD7Q4D8_QUISA</name>
<dbReference type="Gene3D" id="2.30.30.140">
    <property type="match status" value="1"/>
</dbReference>
<accession>A0AAD7Q4D8</accession>
<evidence type="ECO:0000259" key="2">
    <source>
        <dbReference type="PROSITE" id="PS50812"/>
    </source>
</evidence>